<dbReference type="AlphaFoldDB" id="A0A1Y1K5H8"/>
<accession>A0A1Y1K5H8</accession>
<proteinExistence type="predicted"/>
<dbReference type="EMBL" id="VVIM01000008">
    <property type="protein sequence ID" value="KAB0794780.1"/>
    <property type="molecule type" value="Genomic_DNA"/>
</dbReference>
<keyword evidence="3" id="KW-1185">Reference proteome</keyword>
<reference evidence="1" key="1">
    <citation type="journal article" date="2016" name="Sci. Rep.">
        <title>Molecular characterization of firefly nuptial gifts: a multi-omics approach sheds light on postcopulatory sexual selection.</title>
        <authorList>
            <person name="Al-Wathiqui N."/>
            <person name="Fallon T.R."/>
            <person name="South A."/>
            <person name="Weng J.K."/>
            <person name="Lewis S.M."/>
        </authorList>
    </citation>
    <scope>NUCLEOTIDE SEQUENCE</scope>
</reference>
<reference evidence="2 3" key="2">
    <citation type="journal article" date="2018" name="Elife">
        <title>Firefly genomes illuminate parallel origins of bioluminescence in beetles.</title>
        <authorList>
            <person name="Fallon T.R."/>
            <person name="Lower S.E."/>
            <person name="Chang C.H."/>
            <person name="Bessho-Uehara M."/>
            <person name="Martin G.J."/>
            <person name="Bewick A.J."/>
            <person name="Behringer M."/>
            <person name="Debat H.J."/>
            <person name="Wong I."/>
            <person name="Day J.C."/>
            <person name="Suvorov A."/>
            <person name="Silva C.J."/>
            <person name="Stanger-Hall K.F."/>
            <person name="Hall D.W."/>
            <person name="Schmitz R.J."/>
            <person name="Nelson D.R."/>
            <person name="Lewis S.M."/>
            <person name="Shigenobu S."/>
            <person name="Bybee S.M."/>
            <person name="Larracuente A.M."/>
            <person name="Oba Y."/>
            <person name="Weng J.K."/>
        </authorList>
    </citation>
    <scope>NUCLEOTIDE SEQUENCE [LARGE SCALE GENOMIC DNA]</scope>
    <source>
        <strain evidence="2">1611_PpyrPB1</strain>
        <tissue evidence="2">Whole body</tissue>
    </source>
</reference>
<evidence type="ECO:0000313" key="2">
    <source>
        <dbReference type="EMBL" id="KAB0794780.1"/>
    </source>
</evidence>
<name>A0A1Y1K5H8_PHOPY</name>
<dbReference type="OrthoDB" id="6611808at2759"/>
<dbReference type="Proteomes" id="UP000327044">
    <property type="component" value="Unassembled WGS sequence"/>
</dbReference>
<sequence length="217" mass="24086">MTTVLDKLKSLVNQVEDNGCRSSPCTPVCSPTDFPYLQVCMLDPPCTVVPTEPKYVKPLCLPNAPPPPTVLVVDPETEYKNRRSNFYNYHNVDYHRKQTNPDCEQPKSNRPVKNPRCSQKLACECDPNAGCPTGFKPCQIKLCPPAGCHPLGTWRATVQPCPPKPSKGSSIKYEPGECTRPCCLHWKPKGGLCKYDKPCKAHCYDHPFGVKPSGKPC</sequence>
<dbReference type="InParanoid" id="A0A1Y1K5H8"/>
<evidence type="ECO:0000313" key="3">
    <source>
        <dbReference type="Proteomes" id="UP000327044"/>
    </source>
</evidence>
<organism evidence="1">
    <name type="scientific">Photinus pyralis</name>
    <name type="common">Common eastern firefly</name>
    <name type="synonym">Lampyris pyralis</name>
    <dbReference type="NCBI Taxonomy" id="7054"/>
    <lineage>
        <taxon>Eukaryota</taxon>
        <taxon>Metazoa</taxon>
        <taxon>Ecdysozoa</taxon>
        <taxon>Arthropoda</taxon>
        <taxon>Hexapoda</taxon>
        <taxon>Insecta</taxon>
        <taxon>Pterygota</taxon>
        <taxon>Neoptera</taxon>
        <taxon>Endopterygota</taxon>
        <taxon>Coleoptera</taxon>
        <taxon>Polyphaga</taxon>
        <taxon>Elateriformia</taxon>
        <taxon>Elateroidea</taxon>
        <taxon>Lampyridae</taxon>
        <taxon>Lampyrinae</taxon>
        <taxon>Photinus</taxon>
    </lineage>
</organism>
<evidence type="ECO:0000313" key="1">
    <source>
        <dbReference type="EMBL" id="JAV55440.1"/>
    </source>
</evidence>
<protein>
    <submittedName>
        <fullName evidence="1">Uncharacterized protein</fullName>
    </submittedName>
</protein>
<gene>
    <name evidence="2" type="ORF">PPYR_11619</name>
</gene>
<dbReference type="EMBL" id="GEZM01095246">
    <property type="protein sequence ID" value="JAV55440.1"/>
    <property type="molecule type" value="Transcribed_RNA"/>
</dbReference>
<reference evidence="2" key="3">
    <citation type="submission" date="2019-08" db="EMBL/GenBank/DDBJ databases">
        <authorList>
            <consortium name="Photinus pyralis genome working group"/>
            <person name="Fallon T.R."/>
            <person name="Sander Lower S.E."/>
            <person name="Weng J.-K."/>
        </authorList>
    </citation>
    <scope>NUCLEOTIDE SEQUENCE</scope>
    <source>
        <strain evidence="2">1611_PpyrPB1</strain>
        <tissue evidence="2">Whole body</tissue>
    </source>
</reference>